<dbReference type="Proteomes" id="UP000593564">
    <property type="component" value="Unassembled WGS sequence"/>
</dbReference>
<comment type="caution">
    <text evidence="1">The sequence shown here is derived from an EMBL/GenBank/DDBJ whole genome shotgun (WGS) entry which is preliminary data.</text>
</comment>
<organism evidence="1 2">
    <name type="scientific">Camellia sinensis</name>
    <name type="common">Tea plant</name>
    <name type="synonym">Thea sinensis</name>
    <dbReference type="NCBI Taxonomy" id="4442"/>
    <lineage>
        <taxon>Eukaryota</taxon>
        <taxon>Viridiplantae</taxon>
        <taxon>Streptophyta</taxon>
        <taxon>Embryophyta</taxon>
        <taxon>Tracheophyta</taxon>
        <taxon>Spermatophyta</taxon>
        <taxon>Magnoliopsida</taxon>
        <taxon>eudicotyledons</taxon>
        <taxon>Gunneridae</taxon>
        <taxon>Pentapetalae</taxon>
        <taxon>asterids</taxon>
        <taxon>Ericales</taxon>
        <taxon>Theaceae</taxon>
        <taxon>Camellia</taxon>
    </lineage>
</organism>
<dbReference type="EMBL" id="JACBKZ010000014">
    <property type="protein sequence ID" value="KAF5932592.1"/>
    <property type="molecule type" value="Genomic_DNA"/>
</dbReference>
<dbReference type="AlphaFoldDB" id="A0A7J7FW72"/>
<proteinExistence type="predicted"/>
<name>A0A7J7FW72_CAMSI</name>
<accession>A0A7J7FW72</accession>
<reference evidence="2" key="1">
    <citation type="journal article" date="2020" name="Nat. Commun.">
        <title>Genome assembly of wild tea tree DASZ reveals pedigree and selection history of tea varieties.</title>
        <authorList>
            <person name="Zhang W."/>
            <person name="Zhang Y."/>
            <person name="Qiu H."/>
            <person name="Guo Y."/>
            <person name="Wan H."/>
            <person name="Zhang X."/>
            <person name="Scossa F."/>
            <person name="Alseekh S."/>
            <person name="Zhang Q."/>
            <person name="Wang P."/>
            <person name="Xu L."/>
            <person name="Schmidt M.H."/>
            <person name="Jia X."/>
            <person name="Li D."/>
            <person name="Zhu A."/>
            <person name="Guo F."/>
            <person name="Chen W."/>
            <person name="Ni D."/>
            <person name="Usadel B."/>
            <person name="Fernie A.R."/>
            <person name="Wen W."/>
        </authorList>
    </citation>
    <scope>NUCLEOTIDE SEQUENCE [LARGE SCALE GENOMIC DNA]</scope>
    <source>
        <strain evidence="2">cv. G240</strain>
    </source>
</reference>
<protein>
    <submittedName>
        <fullName evidence="1">Uncharacterized protein</fullName>
    </submittedName>
</protein>
<reference evidence="1 2" key="2">
    <citation type="submission" date="2020-07" db="EMBL/GenBank/DDBJ databases">
        <title>Genome assembly of wild tea tree DASZ reveals pedigree and selection history of tea varieties.</title>
        <authorList>
            <person name="Zhang W."/>
        </authorList>
    </citation>
    <scope>NUCLEOTIDE SEQUENCE [LARGE SCALE GENOMIC DNA]</scope>
    <source>
        <strain evidence="2">cv. G240</strain>
        <tissue evidence="1">Leaf</tissue>
    </source>
</reference>
<evidence type="ECO:0000313" key="2">
    <source>
        <dbReference type="Proteomes" id="UP000593564"/>
    </source>
</evidence>
<keyword evidence="2" id="KW-1185">Reference proteome</keyword>
<sequence length="264" mass="29513">MKFQSVQNVRNARARYCMYGSFKAGATRRTGQVWHDIVCTVHLRLVQPDEPHRYCILRVRRTYLVCLTCLSESSALSKMGRLWALTFTPVIVMTFEFCQRGATVDTPFLTVLKTWTSPLEHLVITLVCVRLEFPEVSGMPCEASPHITGHGLRPPASDFMPSAMYIAGPKECSWSSWSWFGAEEAAGTSFVKKVFKVEADLRIGREGVLIANLLQSYPSSQAEATLVMTDMWPLAPNLDSLVQIKNRDTKSSPNCSMGLADVLQ</sequence>
<gene>
    <name evidence="1" type="ORF">HYC85_028763</name>
</gene>
<evidence type="ECO:0000313" key="1">
    <source>
        <dbReference type="EMBL" id="KAF5932592.1"/>
    </source>
</evidence>